<keyword evidence="3" id="KW-1185">Reference proteome</keyword>
<feature type="region of interest" description="Disordered" evidence="1">
    <location>
        <begin position="613"/>
        <end position="641"/>
    </location>
</feature>
<feature type="compositionally biased region" description="Polar residues" evidence="1">
    <location>
        <begin position="307"/>
        <end position="317"/>
    </location>
</feature>
<feature type="region of interest" description="Disordered" evidence="1">
    <location>
        <begin position="1"/>
        <end position="38"/>
    </location>
</feature>
<evidence type="ECO:0008006" key="4">
    <source>
        <dbReference type="Google" id="ProtNLM"/>
    </source>
</evidence>
<feature type="compositionally biased region" description="Pro residues" evidence="1">
    <location>
        <begin position="292"/>
        <end position="304"/>
    </location>
</feature>
<accession>A0AAN6SDT7</accession>
<name>A0AAN6SDT7_9PEZI</name>
<dbReference type="PANTHER" id="PTHR35179:SF2">
    <property type="entry name" value="START DOMAIN-CONTAINING PROTEIN"/>
    <property type="match status" value="1"/>
</dbReference>
<feature type="compositionally biased region" description="Basic and acidic residues" evidence="1">
    <location>
        <begin position="516"/>
        <end position="532"/>
    </location>
</feature>
<feature type="region of interest" description="Disordered" evidence="1">
    <location>
        <begin position="273"/>
        <end position="317"/>
    </location>
</feature>
<sequence length="680" mass="75850">MSSYWERKAQAYISQGSKGNSGRRTSSTPATPPPPLGPLIRSIRVSDLDDASTQYQHSATIEGCEAVASYNWLGTDLSKPDILIPGKPPLWKPPSTNPQLEQDSGKFYRDRNAARYPHHPYEPAIATLLQTKPSLVPDLDIVACGSTLGNLLRFVRGQDKMFRFLVEKVGNTIFFIRRENSPKEQIPDVVGYGHTFPKRYTTWEEDAEGSWAHQRLITYRFGGLRFLVRFEADGYLSKDDLPKASPHQAPKDNRTASEKQVGDMLANLSLSDFTTADDTQSSDPTSSVSRPPSIPESPTLPPPLTIRTSSNSPSSIVPQAQVFDLKTRSIKARETKNILEEELPRLWVTQVPNLIVGYHTRGKFFPNDIEIRDVRPNVQQWEKERSKDKTLGKLAAVVRKLVDMVGELEEQWNGERVDKDEDEAGPEVDGDLKVDSDEEENSDEEASDKEDANANQRKIKDEKSAQEGKEEKATKGKSKQVSEHGNEKPTLKTPIPVRIEVVHRAETLGTLEIRHQGWEETSDKDKEGDGRDGVLSYALREQWLAAQPGPKKPTNSTSTNDDNNPEDETSENDDRKSDIYSYRKPGRLLHPFYDSDVSGCLIDPFYDSDGSGYDYGYGDDSDNDNDNGSSGGGGIEDMLTFDASPITPAERARLVSESRLYGGWSRGYGDDEGEVLDYTA</sequence>
<evidence type="ECO:0000313" key="2">
    <source>
        <dbReference type="EMBL" id="KAK3949503.1"/>
    </source>
</evidence>
<dbReference type="AlphaFoldDB" id="A0AAN6SDT7"/>
<feature type="compositionally biased region" description="Acidic residues" evidence="1">
    <location>
        <begin position="420"/>
        <end position="429"/>
    </location>
</feature>
<evidence type="ECO:0000256" key="1">
    <source>
        <dbReference type="SAM" id="MobiDB-lite"/>
    </source>
</evidence>
<dbReference type="Proteomes" id="UP001303222">
    <property type="component" value="Unassembled WGS sequence"/>
</dbReference>
<proteinExistence type="predicted"/>
<feature type="region of interest" description="Disordered" evidence="1">
    <location>
        <begin position="239"/>
        <end position="258"/>
    </location>
</feature>
<feature type="region of interest" description="Disordered" evidence="1">
    <location>
        <begin position="516"/>
        <end position="581"/>
    </location>
</feature>
<feature type="compositionally biased region" description="Acidic residues" evidence="1">
    <location>
        <begin position="436"/>
        <end position="448"/>
    </location>
</feature>
<feature type="compositionally biased region" description="Low complexity" evidence="1">
    <location>
        <begin position="553"/>
        <end position="562"/>
    </location>
</feature>
<reference evidence="2" key="1">
    <citation type="journal article" date="2023" name="Mol. Phylogenet. Evol.">
        <title>Genome-scale phylogeny and comparative genomics of the fungal order Sordariales.</title>
        <authorList>
            <person name="Hensen N."/>
            <person name="Bonometti L."/>
            <person name="Westerberg I."/>
            <person name="Brannstrom I.O."/>
            <person name="Guillou S."/>
            <person name="Cros-Aarteil S."/>
            <person name="Calhoun S."/>
            <person name="Haridas S."/>
            <person name="Kuo A."/>
            <person name="Mondo S."/>
            <person name="Pangilinan J."/>
            <person name="Riley R."/>
            <person name="LaButti K."/>
            <person name="Andreopoulos B."/>
            <person name="Lipzen A."/>
            <person name="Chen C."/>
            <person name="Yan M."/>
            <person name="Daum C."/>
            <person name="Ng V."/>
            <person name="Clum A."/>
            <person name="Steindorff A."/>
            <person name="Ohm R.A."/>
            <person name="Martin F."/>
            <person name="Silar P."/>
            <person name="Natvig D.O."/>
            <person name="Lalanne C."/>
            <person name="Gautier V."/>
            <person name="Ament-Velasquez S.L."/>
            <person name="Kruys A."/>
            <person name="Hutchinson M.I."/>
            <person name="Powell A.J."/>
            <person name="Barry K."/>
            <person name="Miller A.N."/>
            <person name="Grigoriev I.V."/>
            <person name="Debuchy R."/>
            <person name="Gladieux P."/>
            <person name="Hiltunen Thoren M."/>
            <person name="Johannesson H."/>
        </authorList>
    </citation>
    <scope>NUCLEOTIDE SEQUENCE</scope>
    <source>
        <strain evidence="2">CBS 626.80</strain>
    </source>
</reference>
<dbReference type="PANTHER" id="PTHR35179">
    <property type="entry name" value="PROTEIN CBG02620"/>
    <property type="match status" value="1"/>
</dbReference>
<comment type="caution">
    <text evidence="2">The sequence shown here is derived from an EMBL/GenBank/DDBJ whole genome shotgun (WGS) entry which is preliminary data.</text>
</comment>
<organism evidence="2 3">
    <name type="scientific">Pseudoneurospora amorphoporcata</name>
    <dbReference type="NCBI Taxonomy" id="241081"/>
    <lineage>
        <taxon>Eukaryota</taxon>
        <taxon>Fungi</taxon>
        <taxon>Dikarya</taxon>
        <taxon>Ascomycota</taxon>
        <taxon>Pezizomycotina</taxon>
        <taxon>Sordariomycetes</taxon>
        <taxon>Sordariomycetidae</taxon>
        <taxon>Sordariales</taxon>
        <taxon>Sordariaceae</taxon>
        <taxon>Pseudoneurospora</taxon>
    </lineage>
</organism>
<gene>
    <name evidence="2" type="ORF">QBC32DRAFT_326938</name>
</gene>
<reference evidence="2" key="2">
    <citation type="submission" date="2023-06" db="EMBL/GenBank/DDBJ databases">
        <authorList>
            <consortium name="Lawrence Berkeley National Laboratory"/>
            <person name="Mondo S.J."/>
            <person name="Hensen N."/>
            <person name="Bonometti L."/>
            <person name="Westerberg I."/>
            <person name="Brannstrom I.O."/>
            <person name="Guillou S."/>
            <person name="Cros-Aarteil S."/>
            <person name="Calhoun S."/>
            <person name="Haridas S."/>
            <person name="Kuo A."/>
            <person name="Pangilinan J."/>
            <person name="Riley R."/>
            <person name="Labutti K."/>
            <person name="Andreopoulos B."/>
            <person name="Lipzen A."/>
            <person name="Chen C."/>
            <person name="Yanf M."/>
            <person name="Daum C."/>
            <person name="Ng V."/>
            <person name="Clum A."/>
            <person name="Steindorff A."/>
            <person name="Ohm R."/>
            <person name="Martin F."/>
            <person name="Silar P."/>
            <person name="Natvig D."/>
            <person name="Lalanne C."/>
            <person name="Gautier V."/>
            <person name="Ament-Velasquez S.L."/>
            <person name="Kruys A."/>
            <person name="Hutchinson M.I."/>
            <person name="Powell A.J."/>
            <person name="Barry K."/>
            <person name="Miller A.N."/>
            <person name="Grigoriev I.V."/>
            <person name="Debuchy R."/>
            <person name="Gladieux P."/>
            <person name="Thoren M.H."/>
            <person name="Johannesson H."/>
        </authorList>
    </citation>
    <scope>NUCLEOTIDE SEQUENCE</scope>
    <source>
        <strain evidence="2">CBS 626.80</strain>
    </source>
</reference>
<feature type="compositionally biased region" description="Polar residues" evidence="1">
    <location>
        <begin position="273"/>
        <end position="290"/>
    </location>
</feature>
<dbReference type="EMBL" id="MU859212">
    <property type="protein sequence ID" value="KAK3949503.1"/>
    <property type="molecule type" value="Genomic_DNA"/>
</dbReference>
<feature type="compositionally biased region" description="Basic and acidic residues" evidence="1">
    <location>
        <begin position="249"/>
        <end position="258"/>
    </location>
</feature>
<feature type="compositionally biased region" description="Basic and acidic residues" evidence="1">
    <location>
        <begin position="458"/>
        <end position="490"/>
    </location>
</feature>
<feature type="region of interest" description="Disordered" evidence="1">
    <location>
        <begin position="412"/>
        <end position="498"/>
    </location>
</feature>
<protein>
    <recommendedName>
        <fullName evidence="4">Geranylgeranyl pyrophosphate synthetase</fullName>
    </recommendedName>
</protein>
<evidence type="ECO:0000313" key="3">
    <source>
        <dbReference type="Proteomes" id="UP001303222"/>
    </source>
</evidence>